<gene>
    <name evidence="1" type="ORF">PPRIM_AZ9-3.1.T0430297</name>
</gene>
<name>A0A8S1LQX7_PARPR</name>
<dbReference type="AlphaFoldDB" id="A0A8S1LQX7"/>
<evidence type="ECO:0000313" key="1">
    <source>
        <dbReference type="EMBL" id="CAD8069299.1"/>
    </source>
</evidence>
<reference evidence="1" key="1">
    <citation type="submission" date="2021-01" db="EMBL/GenBank/DDBJ databases">
        <authorList>
            <consortium name="Genoscope - CEA"/>
            <person name="William W."/>
        </authorList>
    </citation>
    <scope>NUCLEOTIDE SEQUENCE</scope>
</reference>
<evidence type="ECO:0000313" key="2">
    <source>
        <dbReference type="Proteomes" id="UP000688137"/>
    </source>
</evidence>
<sequence length="346" mass="41200">MFSKFFKQQTDFEKALFNSSILNSKPFLNIGDLKQLMQGFPQQQQQLICRTPQPIKKTFQKFFQTLPDKVTYRVKLKILATCHVLLDDFLHGEQFSESLLDWDGFRYKEKNQDKEMFIMMYFEMLQRFANGLHLLKMAKSQKTYTLDSFIENQSNYYKAINLLTVIFTYTSIIKSALDKHQEEIIGEIVLLIWNDVIAIYLFFEKIIMEFILDFQTFQSTIFFQVYNLIPDYIRLTQQIQQFYKLNDHFQEEKQFTEPQWKILDQKMLDELEQFKQRLKIQSARGRLVKKKSKASFSTQLLSPQHQSSGSFLFGNTTLGYIKRLSTVDDPFDNSEEVSKKYKILIK</sequence>
<comment type="caution">
    <text evidence="1">The sequence shown here is derived from an EMBL/GenBank/DDBJ whole genome shotgun (WGS) entry which is preliminary data.</text>
</comment>
<organism evidence="1 2">
    <name type="scientific">Paramecium primaurelia</name>
    <dbReference type="NCBI Taxonomy" id="5886"/>
    <lineage>
        <taxon>Eukaryota</taxon>
        <taxon>Sar</taxon>
        <taxon>Alveolata</taxon>
        <taxon>Ciliophora</taxon>
        <taxon>Intramacronucleata</taxon>
        <taxon>Oligohymenophorea</taxon>
        <taxon>Peniculida</taxon>
        <taxon>Parameciidae</taxon>
        <taxon>Paramecium</taxon>
    </lineage>
</organism>
<dbReference type="OMA" id="FEKIIME"/>
<dbReference type="Proteomes" id="UP000688137">
    <property type="component" value="Unassembled WGS sequence"/>
</dbReference>
<accession>A0A8S1LQX7</accession>
<proteinExistence type="predicted"/>
<dbReference type="EMBL" id="CAJJDM010000043">
    <property type="protein sequence ID" value="CAD8069299.1"/>
    <property type="molecule type" value="Genomic_DNA"/>
</dbReference>
<keyword evidence="2" id="KW-1185">Reference proteome</keyword>
<protein>
    <submittedName>
        <fullName evidence="1">Uncharacterized protein</fullName>
    </submittedName>
</protein>